<accession>A0A2S4KYH4</accession>
<keyword evidence="3" id="KW-1185">Reference proteome</keyword>
<comment type="caution">
    <text evidence="2">The sequence shown here is derived from an EMBL/GenBank/DDBJ whole genome shotgun (WGS) entry which is preliminary data.</text>
</comment>
<feature type="region of interest" description="Disordered" evidence="1">
    <location>
        <begin position="38"/>
        <end position="70"/>
    </location>
</feature>
<feature type="compositionally biased region" description="Polar residues" evidence="1">
    <location>
        <begin position="303"/>
        <end position="313"/>
    </location>
</feature>
<protein>
    <submittedName>
        <fullName evidence="2">Uncharacterized protein</fullName>
    </submittedName>
</protein>
<reference evidence="2 3" key="1">
    <citation type="submission" date="2018-01" db="EMBL/GenBank/DDBJ databases">
        <title>Harnessing the power of phylogenomics to disentangle the directionality and signatures of interkingdom host jumping in the parasitic fungal genus Tolypocladium.</title>
        <authorList>
            <person name="Quandt C.A."/>
            <person name="Patterson W."/>
            <person name="Spatafora J.W."/>
        </authorList>
    </citation>
    <scope>NUCLEOTIDE SEQUENCE [LARGE SCALE GENOMIC DNA]</scope>
    <source>
        <strain evidence="2 3">NRBC 100945</strain>
    </source>
</reference>
<dbReference type="EMBL" id="PKSG01000454">
    <property type="protein sequence ID" value="POR35234.1"/>
    <property type="molecule type" value="Genomic_DNA"/>
</dbReference>
<feature type="compositionally biased region" description="Polar residues" evidence="1">
    <location>
        <begin position="60"/>
        <end position="70"/>
    </location>
</feature>
<evidence type="ECO:0000313" key="3">
    <source>
        <dbReference type="Proteomes" id="UP000237481"/>
    </source>
</evidence>
<evidence type="ECO:0000313" key="2">
    <source>
        <dbReference type="EMBL" id="POR35234.1"/>
    </source>
</evidence>
<organism evidence="2 3">
    <name type="scientific">Tolypocladium paradoxum</name>
    <dbReference type="NCBI Taxonomy" id="94208"/>
    <lineage>
        <taxon>Eukaryota</taxon>
        <taxon>Fungi</taxon>
        <taxon>Dikarya</taxon>
        <taxon>Ascomycota</taxon>
        <taxon>Pezizomycotina</taxon>
        <taxon>Sordariomycetes</taxon>
        <taxon>Hypocreomycetidae</taxon>
        <taxon>Hypocreales</taxon>
        <taxon>Ophiocordycipitaceae</taxon>
        <taxon>Tolypocladium</taxon>
    </lineage>
</organism>
<feature type="compositionally biased region" description="Basic and acidic residues" evidence="1">
    <location>
        <begin position="317"/>
        <end position="338"/>
    </location>
</feature>
<sequence>MMHPAFGVHTPDTLPASYTHDAFLHDLSTQVAISQAARRLSRSSNGQQRAGSAMRVVKPSSANTSPRSSANLCRRKSMMVDGSTPRWQHQAMDYLSIRQGNDLAQPRKQSTRPLSWHPTSYVQHQQFQYQQSTSYPFPTPTMYGDAQDYYAPQPQFSPMMASYSNDTSPSSTFSLLPLFPGGDNTQYMQADAWDLSQRTPFYPPANDGPGMPEQFPTLNSATNQRTSAASALDWNAFVSHGFNNTSPPTPESIPQTQLPHAVVSEASVPYQALDELEEEGEILVGMGLYDAPEKFEEDPQLDNYRSTVSSLLGSSLRPHEPRGKGLKLEETWEPPKSDDGDEEEEEEDDDDSE</sequence>
<name>A0A2S4KYH4_9HYPO</name>
<proteinExistence type="predicted"/>
<feature type="compositionally biased region" description="Acidic residues" evidence="1">
    <location>
        <begin position="339"/>
        <end position="353"/>
    </location>
</feature>
<dbReference type="STRING" id="94208.A0A2S4KYH4"/>
<dbReference type="AlphaFoldDB" id="A0A2S4KYH4"/>
<gene>
    <name evidence="2" type="ORF">TPAR_04562</name>
</gene>
<evidence type="ECO:0000256" key="1">
    <source>
        <dbReference type="SAM" id="MobiDB-lite"/>
    </source>
</evidence>
<dbReference type="OrthoDB" id="5378435at2759"/>
<feature type="region of interest" description="Disordered" evidence="1">
    <location>
        <begin position="296"/>
        <end position="353"/>
    </location>
</feature>
<dbReference type="Proteomes" id="UP000237481">
    <property type="component" value="Unassembled WGS sequence"/>
</dbReference>